<dbReference type="PANTHER" id="PTHR43302">
    <property type="entry name" value="TRANSPORTER ARSB-RELATED"/>
    <property type="match status" value="1"/>
</dbReference>
<comment type="subcellular location">
    <subcellularLocation>
        <location evidence="1">Cell membrane</location>
        <topology evidence="1">Multi-pass membrane protein</topology>
    </subcellularLocation>
</comment>
<sequence>MSTAEAAEVLARTLPVMAFLVAITVVAEIADLAGVFDVAGHATARLAGHRTVVLWLLLAALAVLVTAFLGLDTTAVLLTPVALTVARQVGVGAAPFALTTLFLANTASLFLPVSNLTNLLAVQHLATLGAGHGDFVRLTLLPGLAAVAGTLLVIGLVHRRALTGRYAVEPPAAPHDRVLLRIAALTCLVSAPLFAVGLQPWLVASVAALVLLVAMAWRAPFLLRQVRPPWGMALVVAGLFVLVQLLLDAGAGAVLADLSGSGEGVGDLARVAGLGALAANLLNNLPGYLALEAAAGTTPTRLVALLVGTNVAPIVTPWGSLATLLWLHRVRAAGLRVAPLHLVAQGLAVALVAGGAAVLALAG</sequence>
<feature type="transmembrane region" description="Helical" evidence="8">
    <location>
        <begin position="16"/>
        <end position="40"/>
    </location>
</feature>
<dbReference type="Pfam" id="PF02040">
    <property type="entry name" value="ArsB"/>
    <property type="match status" value="1"/>
</dbReference>
<keyword evidence="3" id="KW-1003">Cell membrane</keyword>
<feature type="transmembrane region" description="Helical" evidence="8">
    <location>
        <begin position="52"/>
        <end position="71"/>
    </location>
</feature>
<proteinExistence type="inferred from homology"/>
<evidence type="ECO:0000256" key="7">
    <source>
        <dbReference type="ARBA" id="ARBA00023136"/>
    </source>
</evidence>
<evidence type="ECO:0000256" key="6">
    <source>
        <dbReference type="ARBA" id="ARBA00022989"/>
    </source>
</evidence>
<evidence type="ECO:0000256" key="4">
    <source>
        <dbReference type="ARBA" id="ARBA00022692"/>
    </source>
</evidence>
<keyword evidence="6 8" id="KW-1133">Transmembrane helix</keyword>
<keyword evidence="7 8" id="KW-0472">Membrane</keyword>
<gene>
    <name evidence="9" type="ORF">SAMN06296429_10742</name>
</gene>
<dbReference type="PANTHER" id="PTHR43302:SF5">
    <property type="entry name" value="TRANSPORTER ARSB-RELATED"/>
    <property type="match status" value="1"/>
</dbReference>
<comment type="similarity">
    <text evidence="2">Belongs to the ArsB family.</text>
</comment>
<dbReference type="RefSeq" id="WP_234993825.1">
    <property type="nucleotide sequence ID" value="NZ_CBDRLL010000009.1"/>
</dbReference>
<dbReference type="InterPro" id="IPR000802">
    <property type="entry name" value="Arsenical_pump_ArsB"/>
</dbReference>
<keyword evidence="4 8" id="KW-0812">Transmembrane</keyword>
<evidence type="ECO:0000256" key="2">
    <source>
        <dbReference type="ARBA" id="ARBA00006433"/>
    </source>
</evidence>
<dbReference type="AlphaFoldDB" id="A0A1W2B334"/>
<dbReference type="GO" id="GO:0046685">
    <property type="term" value="P:response to arsenic-containing substance"/>
    <property type="evidence" value="ECO:0007669"/>
    <property type="project" value="UniProtKB-KW"/>
</dbReference>
<protein>
    <submittedName>
        <fullName evidence="9">Arsenite efflux membrane protein ArsB</fullName>
    </submittedName>
</protein>
<reference evidence="9 10" key="1">
    <citation type="submission" date="2017-04" db="EMBL/GenBank/DDBJ databases">
        <authorList>
            <person name="Afonso C.L."/>
            <person name="Miller P.J."/>
            <person name="Scott M.A."/>
            <person name="Spackman E."/>
            <person name="Goraichik I."/>
            <person name="Dimitrov K.M."/>
            <person name="Suarez D.L."/>
            <person name="Swayne D.E."/>
        </authorList>
    </citation>
    <scope>NUCLEOTIDE SEQUENCE [LARGE SCALE GENOMIC DNA]</scope>
    <source>
        <strain evidence="9 10">CGMCC 1.12511</strain>
    </source>
</reference>
<evidence type="ECO:0000313" key="10">
    <source>
        <dbReference type="Proteomes" id="UP000192634"/>
    </source>
</evidence>
<feature type="transmembrane region" description="Helical" evidence="8">
    <location>
        <begin position="303"/>
        <end position="328"/>
    </location>
</feature>
<dbReference type="GO" id="GO:0015105">
    <property type="term" value="F:arsenite transmembrane transporter activity"/>
    <property type="evidence" value="ECO:0007669"/>
    <property type="project" value="InterPro"/>
</dbReference>
<evidence type="ECO:0000256" key="5">
    <source>
        <dbReference type="ARBA" id="ARBA00022849"/>
    </source>
</evidence>
<organism evidence="9 10">
    <name type="scientific">Janibacter indicus</name>
    <dbReference type="NCBI Taxonomy" id="857417"/>
    <lineage>
        <taxon>Bacteria</taxon>
        <taxon>Bacillati</taxon>
        <taxon>Actinomycetota</taxon>
        <taxon>Actinomycetes</taxon>
        <taxon>Micrococcales</taxon>
        <taxon>Intrasporangiaceae</taxon>
        <taxon>Janibacter</taxon>
    </lineage>
</organism>
<feature type="transmembrane region" description="Helical" evidence="8">
    <location>
        <begin position="340"/>
        <end position="362"/>
    </location>
</feature>
<dbReference type="EMBL" id="FWXN01000007">
    <property type="protein sequence ID" value="SMC67254.1"/>
    <property type="molecule type" value="Genomic_DNA"/>
</dbReference>
<evidence type="ECO:0000313" key="9">
    <source>
        <dbReference type="EMBL" id="SMC67254.1"/>
    </source>
</evidence>
<dbReference type="Proteomes" id="UP000192634">
    <property type="component" value="Unassembled WGS sequence"/>
</dbReference>
<dbReference type="PRINTS" id="PR00758">
    <property type="entry name" value="ARSENICPUMP"/>
</dbReference>
<dbReference type="GO" id="GO:0005886">
    <property type="term" value="C:plasma membrane"/>
    <property type="evidence" value="ECO:0007669"/>
    <property type="project" value="UniProtKB-SubCell"/>
</dbReference>
<evidence type="ECO:0000256" key="1">
    <source>
        <dbReference type="ARBA" id="ARBA00004651"/>
    </source>
</evidence>
<keyword evidence="5" id="KW-0059">Arsenical resistance</keyword>
<feature type="transmembrane region" description="Helical" evidence="8">
    <location>
        <begin position="201"/>
        <end position="221"/>
    </location>
</feature>
<feature type="transmembrane region" description="Helical" evidence="8">
    <location>
        <begin position="178"/>
        <end position="195"/>
    </location>
</feature>
<name>A0A1W2B334_9MICO</name>
<evidence type="ECO:0000256" key="3">
    <source>
        <dbReference type="ARBA" id="ARBA00022475"/>
    </source>
</evidence>
<accession>A0A1W2B334</accession>
<feature type="transmembrane region" description="Helical" evidence="8">
    <location>
        <begin position="233"/>
        <end position="256"/>
    </location>
</feature>
<feature type="transmembrane region" description="Helical" evidence="8">
    <location>
        <begin position="135"/>
        <end position="157"/>
    </location>
</feature>
<evidence type="ECO:0000256" key="8">
    <source>
        <dbReference type="SAM" id="Phobius"/>
    </source>
</evidence>